<evidence type="ECO:0000313" key="3">
    <source>
        <dbReference type="Proteomes" id="UP000054653"/>
    </source>
</evidence>
<protein>
    <submittedName>
        <fullName evidence="2">Uncharacterized protein</fullName>
    </submittedName>
</protein>
<evidence type="ECO:0000256" key="1">
    <source>
        <dbReference type="SAM" id="MobiDB-lite"/>
    </source>
</evidence>
<dbReference type="AlphaFoldDB" id="A0A0V1CF55"/>
<gene>
    <name evidence="2" type="ORF">T03_13995</name>
</gene>
<accession>A0A0V1CF55</accession>
<organism evidence="2 3">
    <name type="scientific">Trichinella britovi</name>
    <name type="common">Parasitic roundworm</name>
    <dbReference type="NCBI Taxonomy" id="45882"/>
    <lineage>
        <taxon>Eukaryota</taxon>
        <taxon>Metazoa</taxon>
        <taxon>Ecdysozoa</taxon>
        <taxon>Nematoda</taxon>
        <taxon>Enoplea</taxon>
        <taxon>Dorylaimia</taxon>
        <taxon>Trichinellida</taxon>
        <taxon>Trichinellidae</taxon>
        <taxon>Trichinella</taxon>
    </lineage>
</organism>
<evidence type="ECO:0000313" key="2">
    <source>
        <dbReference type="EMBL" id="KRY47879.1"/>
    </source>
</evidence>
<reference evidence="2 3" key="1">
    <citation type="submission" date="2015-01" db="EMBL/GenBank/DDBJ databases">
        <title>Evolution of Trichinella species and genotypes.</title>
        <authorList>
            <person name="Korhonen P.K."/>
            <person name="Edoardo P."/>
            <person name="Giuseppe L.R."/>
            <person name="Gasser R.B."/>
        </authorList>
    </citation>
    <scope>NUCLEOTIDE SEQUENCE [LARGE SCALE GENOMIC DNA]</scope>
    <source>
        <strain evidence="2">ISS120</strain>
    </source>
</reference>
<dbReference type="EMBL" id="JYDI01000226">
    <property type="protein sequence ID" value="KRY47879.1"/>
    <property type="molecule type" value="Genomic_DNA"/>
</dbReference>
<dbReference type="Proteomes" id="UP000054653">
    <property type="component" value="Unassembled WGS sequence"/>
</dbReference>
<keyword evidence="3" id="KW-1185">Reference proteome</keyword>
<sequence length="65" mass="7568">MTISKRFRGSQPERGFSDFRRGGIPSSHLLTQNGINYSTLTFCWTFLPIEMENSTTKIIERKKQQ</sequence>
<feature type="region of interest" description="Disordered" evidence="1">
    <location>
        <begin position="1"/>
        <end position="22"/>
    </location>
</feature>
<proteinExistence type="predicted"/>
<name>A0A0V1CF55_TRIBR</name>
<comment type="caution">
    <text evidence="2">The sequence shown here is derived from an EMBL/GenBank/DDBJ whole genome shotgun (WGS) entry which is preliminary data.</text>
</comment>